<keyword evidence="2" id="KW-0472">Membrane</keyword>
<proteinExistence type="predicted"/>
<feature type="transmembrane region" description="Helical" evidence="2">
    <location>
        <begin position="271"/>
        <end position="293"/>
    </location>
</feature>
<evidence type="ECO:0000256" key="1">
    <source>
        <dbReference type="SAM" id="MobiDB-lite"/>
    </source>
</evidence>
<keyword evidence="2" id="KW-1133">Transmembrane helix</keyword>
<feature type="transmembrane region" description="Helical" evidence="2">
    <location>
        <begin position="53"/>
        <end position="74"/>
    </location>
</feature>
<evidence type="ECO:0000313" key="3">
    <source>
        <dbReference type="EMBL" id="CAE0368722.1"/>
    </source>
</evidence>
<organism evidence="3">
    <name type="scientific">Aureoumbra lagunensis</name>
    <dbReference type="NCBI Taxonomy" id="44058"/>
    <lineage>
        <taxon>Eukaryota</taxon>
        <taxon>Sar</taxon>
        <taxon>Stramenopiles</taxon>
        <taxon>Ochrophyta</taxon>
        <taxon>Pelagophyceae</taxon>
        <taxon>Pelagomonadales</taxon>
        <taxon>Aureoumbra</taxon>
    </lineage>
</organism>
<evidence type="ECO:0008006" key="4">
    <source>
        <dbReference type="Google" id="ProtNLM"/>
    </source>
</evidence>
<protein>
    <recommendedName>
        <fullName evidence="4">Transmembrane protein</fullName>
    </recommendedName>
</protein>
<feature type="region of interest" description="Disordered" evidence="1">
    <location>
        <begin position="309"/>
        <end position="333"/>
    </location>
</feature>
<gene>
    <name evidence="3" type="ORF">ALAG00032_LOCUS9485</name>
</gene>
<sequence>MVVSENSMTSSQPVQTSLNRYSSTETDILDAMEVGRKKDDDDDSSLQRECFKLMFVTAIVVTLVLTSEEVGRLVLSTQSYLRRIPLVYGLIGIAILTCPRRVLLPVAYVVPLASISLLYLVAKVGWVRAGLMWQAIMLLDCVWFLMIRYYWSNFMAALVNPHNTYSKKFVPRDLLRALRGLDREWAHRISPQDIKSLLAVIVLGMAWGTNEQITVYFLSTRCNLSFLSFALRWTCTQILLIPETLVFTHSIELIIADFVSTSAISKVFNRTPVWLLVLWLTLAIIATIVVHTVHAKLLVDFAQDPQSQSMRDRRSSSSSFTQGANLRRQQSSCSVGDVVIHPSSSINDQLPSREQRRIELRSQMRLELDENNFLDAEDQDESKCTIANQ</sequence>
<feature type="transmembrane region" description="Helical" evidence="2">
    <location>
        <begin position="80"/>
        <end position="99"/>
    </location>
</feature>
<evidence type="ECO:0000256" key="2">
    <source>
        <dbReference type="SAM" id="Phobius"/>
    </source>
</evidence>
<dbReference type="EMBL" id="HBIJ01014123">
    <property type="protein sequence ID" value="CAE0368722.1"/>
    <property type="molecule type" value="Transcribed_RNA"/>
</dbReference>
<reference evidence="3" key="1">
    <citation type="submission" date="2021-01" db="EMBL/GenBank/DDBJ databases">
        <authorList>
            <person name="Corre E."/>
            <person name="Pelletier E."/>
            <person name="Niang G."/>
            <person name="Scheremetjew M."/>
            <person name="Finn R."/>
            <person name="Kale V."/>
            <person name="Holt S."/>
            <person name="Cochrane G."/>
            <person name="Meng A."/>
            <person name="Brown T."/>
            <person name="Cohen L."/>
        </authorList>
    </citation>
    <scope>NUCLEOTIDE SEQUENCE</scope>
    <source>
        <strain evidence="3">CCMP1510</strain>
    </source>
</reference>
<feature type="compositionally biased region" description="Polar residues" evidence="1">
    <location>
        <begin position="320"/>
        <end position="333"/>
    </location>
</feature>
<accession>A0A7S3JY44</accession>
<name>A0A7S3JY44_9STRA</name>
<dbReference type="AlphaFoldDB" id="A0A7S3JY44"/>
<feature type="transmembrane region" description="Helical" evidence="2">
    <location>
        <begin position="132"/>
        <end position="151"/>
    </location>
</feature>
<keyword evidence="2" id="KW-0812">Transmembrane</keyword>